<organism evidence="1 2">
    <name type="scientific">Emiliania huxleyi (strain CCMP1516)</name>
    <dbReference type="NCBI Taxonomy" id="280463"/>
    <lineage>
        <taxon>Eukaryota</taxon>
        <taxon>Haptista</taxon>
        <taxon>Haptophyta</taxon>
        <taxon>Prymnesiophyceae</taxon>
        <taxon>Isochrysidales</taxon>
        <taxon>Noelaerhabdaceae</taxon>
        <taxon>Emiliania</taxon>
    </lineage>
</organism>
<dbReference type="KEGG" id="ehx:EMIHUDRAFT_372584"/>
<dbReference type="Proteomes" id="UP000013827">
    <property type="component" value="Unassembled WGS sequence"/>
</dbReference>
<keyword evidence="2" id="KW-1185">Reference proteome</keyword>
<dbReference type="AlphaFoldDB" id="A0A0D3HZL5"/>
<protein>
    <recommendedName>
        <fullName evidence="3">SWIM-type domain-containing protein</fullName>
    </recommendedName>
</protein>
<dbReference type="PaxDb" id="2903-EOD04450"/>
<dbReference type="HOGENOM" id="CLU_1790554_0_0_1"/>
<dbReference type="GeneID" id="17250599"/>
<dbReference type="RefSeq" id="XP_005756879.1">
    <property type="nucleotide sequence ID" value="XM_005756822.1"/>
</dbReference>
<reference evidence="1" key="2">
    <citation type="submission" date="2024-10" db="UniProtKB">
        <authorList>
            <consortium name="EnsemblProtists"/>
        </authorList>
    </citation>
    <scope>IDENTIFICATION</scope>
</reference>
<evidence type="ECO:0000313" key="2">
    <source>
        <dbReference type="Proteomes" id="UP000013827"/>
    </source>
</evidence>
<evidence type="ECO:0000313" key="1">
    <source>
        <dbReference type="EnsemblProtists" id="EOD04450"/>
    </source>
</evidence>
<proteinExistence type="predicted"/>
<dbReference type="EnsemblProtists" id="EOD04450">
    <property type="protein sequence ID" value="EOD04450"/>
    <property type="gene ID" value="EMIHUDRAFT_372584"/>
</dbReference>
<name>A0A0D3HZL5_EMIH1</name>
<accession>A0A0D3HZL5</accession>
<reference evidence="2" key="1">
    <citation type="journal article" date="2013" name="Nature">
        <title>Pan genome of the phytoplankton Emiliania underpins its global distribution.</title>
        <authorList>
            <person name="Read B.A."/>
            <person name="Kegel J."/>
            <person name="Klute M.J."/>
            <person name="Kuo A."/>
            <person name="Lefebvre S.C."/>
            <person name="Maumus F."/>
            <person name="Mayer C."/>
            <person name="Miller J."/>
            <person name="Monier A."/>
            <person name="Salamov A."/>
            <person name="Young J."/>
            <person name="Aguilar M."/>
            <person name="Claverie J.M."/>
            <person name="Frickenhaus S."/>
            <person name="Gonzalez K."/>
            <person name="Herman E.K."/>
            <person name="Lin Y.C."/>
            <person name="Napier J."/>
            <person name="Ogata H."/>
            <person name="Sarno A.F."/>
            <person name="Shmutz J."/>
            <person name="Schroeder D."/>
            <person name="de Vargas C."/>
            <person name="Verret F."/>
            <person name="von Dassow P."/>
            <person name="Valentin K."/>
            <person name="Van de Peer Y."/>
            <person name="Wheeler G."/>
            <person name="Dacks J.B."/>
            <person name="Delwiche C.F."/>
            <person name="Dyhrman S.T."/>
            <person name="Glockner G."/>
            <person name="John U."/>
            <person name="Richards T."/>
            <person name="Worden A.Z."/>
            <person name="Zhang X."/>
            <person name="Grigoriev I.V."/>
            <person name="Allen A.E."/>
            <person name="Bidle K."/>
            <person name="Borodovsky M."/>
            <person name="Bowler C."/>
            <person name="Brownlee C."/>
            <person name="Cock J.M."/>
            <person name="Elias M."/>
            <person name="Gladyshev V.N."/>
            <person name="Groth M."/>
            <person name="Guda C."/>
            <person name="Hadaegh A."/>
            <person name="Iglesias-Rodriguez M.D."/>
            <person name="Jenkins J."/>
            <person name="Jones B.M."/>
            <person name="Lawson T."/>
            <person name="Leese F."/>
            <person name="Lindquist E."/>
            <person name="Lobanov A."/>
            <person name="Lomsadze A."/>
            <person name="Malik S.B."/>
            <person name="Marsh M.E."/>
            <person name="Mackinder L."/>
            <person name="Mock T."/>
            <person name="Mueller-Roeber B."/>
            <person name="Pagarete A."/>
            <person name="Parker M."/>
            <person name="Probert I."/>
            <person name="Quesneville H."/>
            <person name="Raines C."/>
            <person name="Rensing S.A."/>
            <person name="Riano-Pachon D.M."/>
            <person name="Richier S."/>
            <person name="Rokitta S."/>
            <person name="Shiraiwa Y."/>
            <person name="Soanes D.M."/>
            <person name="van der Giezen M."/>
            <person name="Wahlund T.M."/>
            <person name="Williams B."/>
            <person name="Wilson W."/>
            <person name="Wolfe G."/>
            <person name="Wurch L.L."/>
        </authorList>
    </citation>
    <scope>NUCLEOTIDE SEQUENCE</scope>
</reference>
<sequence>MSWGERGAKMVVDLRPTNLTQASYLNGSVHWSCPPQHHYYVATSDGRMKPCQCDSTQRALNCRQLEWQLRPSRRKDGQVRPAEEVGPLRVEAASANGSLCFNAVLCGEPVEQLVQRARKLIMQHDCAPAESHVLWPPRANETCPI</sequence>
<evidence type="ECO:0008006" key="3">
    <source>
        <dbReference type="Google" id="ProtNLM"/>
    </source>
</evidence>